<keyword evidence="2 8" id="KW-0812">Transmembrane</keyword>
<dbReference type="InterPro" id="IPR044751">
    <property type="entry name" value="Ion_transp-like_CBS"/>
</dbReference>
<evidence type="ECO:0000256" key="6">
    <source>
        <dbReference type="ARBA" id="ARBA00023136"/>
    </source>
</evidence>
<feature type="transmembrane region" description="Helical" evidence="9">
    <location>
        <begin position="101"/>
        <end position="119"/>
    </location>
</feature>
<dbReference type="InterPro" id="IPR000644">
    <property type="entry name" value="CBS_dom"/>
</dbReference>
<reference evidence="12 13" key="1">
    <citation type="submission" date="2017-09" db="EMBL/GenBank/DDBJ databases">
        <title>Metagenomic Analysis Reveals Denitrifying Candidatus Accumulibacter and Flanking Population as a Source of N2O.</title>
        <authorList>
            <person name="Gao H."/>
            <person name="Mao Y."/>
            <person name="Zhao X."/>
            <person name="Liu W.-T."/>
            <person name="Zhang T."/>
            <person name="Wells G."/>
        </authorList>
    </citation>
    <scope>NUCLEOTIDE SEQUENCE [LARGE SCALE GENOMIC DNA]</scope>
    <source>
        <strain evidence="12">CANDO_2_IC</strain>
    </source>
</reference>
<name>A0A6A7RQY6_9PROT</name>
<dbReference type="SMART" id="SM01091">
    <property type="entry name" value="CorC_HlyC"/>
    <property type="match status" value="1"/>
</dbReference>
<dbReference type="CDD" id="cd04590">
    <property type="entry name" value="CBS_pair_CorC_HlyC_assoc"/>
    <property type="match status" value="1"/>
</dbReference>
<feature type="transmembrane region" description="Helical" evidence="9">
    <location>
        <begin position="64"/>
        <end position="89"/>
    </location>
</feature>
<dbReference type="Pfam" id="PF00571">
    <property type="entry name" value="CBS"/>
    <property type="match status" value="1"/>
</dbReference>
<feature type="transmembrane region" description="Helical" evidence="9">
    <location>
        <begin position="131"/>
        <end position="149"/>
    </location>
</feature>
<dbReference type="InterPro" id="IPR046342">
    <property type="entry name" value="CBS_dom_sf"/>
</dbReference>
<dbReference type="AlphaFoldDB" id="A0A6A7RQY6"/>
<evidence type="ECO:0000256" key="5">
    <source>
        <dbReference type="ARBA" id="ARBA00023122"/>
    </source>
</evidence>
<dbReference type="InterPro" id="IPR005170">
    <property type="entry name" value="Transptr-assoc_dom"/>
</dbReference>
<evidence type="ECO:0008006" key="14">
    <source>
        <dbReference type="Google" id="ProtNLM"/>
    </source>
</evidence>
<evidence type="ECO:0000256" key="7">
    <source>
        <dbReference type="PROSITE-ProRule" id="PRU00703"/>
    </source>
</evidence>
<comment type="caution">
    <text evidence="12">The sequence shown here is derived from an EMBL/GenBank/DDBJ whole genome shotgun (WGS) entry which is preliminary data.</text>
</comment>
<evidence type="ECO:0000256" key="8">
    <source>
        <dbReference type="PROSITE-ProRule" id="PRU01193"/>
    </source>
</evidence>
<keyword evidence="6 8" id="KW-0472">Membrane</keyword>
<evidence type="ECO:0000259" key="10">
    <source>
        <dbReference type="PROSITE" id="PS51371"/>
    </source>
</evidence>
<dbReference type="Pfam" id="PF03471">
    <property type="entry name" value="CorC_HlyC"/>
    <property type="match status" value="1"/>
</dbReference>
<dbReference type="PANTHER" id="PTHR22777:SF17">
    <property type="entry name" value="UPF0053 PROTEIN SLL0260"/>
    <property type="match status" value="1"/>
</dbReference>
<accession>A0A6A7RQY6</accession>
<proteinExistence type="predicted"/>
<dbReference type="PANTHER" id="PTHR22777">
    <property type="entry name" value="HEMOLYSIN-RELATED"/>
    <property type="match status" value="1"/>
</dbReference>
<organism evidence="12 13">
    <name type="scientific">Candidatus Accumulibacter phosphatis</name>
    <dbReference type="NCBI Taxonomy" id="327160"/>
    <lineage>
        <taxon>Bacteria</taxon>
        <taxon>Pseudomonadati</taxon>
        <taxon>Pseudomonadota</taxon>
        <taxon>Betaproteobacteria</taxon>
        <taxon>Candidatus Accumulibacter</taxon>
    </lineage>
</organism>
<comment type="subcellular location">
    <subcellularLocation>
        <location evidence="1">Membrane</location>
        <topology evidence="1">Multi-pass membrane protein</topology>
    </subcellularLocation>
</comment>
<keyword evidence="3" id="KW-0677">Repeat</keyword>
<evidence type="ECO:0000313" key="13">
    <source>
        <dbReference type="Proteomes" id="UP000342300"/>
    </source>
</evidence>
<feature type="transmembrane region" description="Helical" evidence="9">
    <location>
        <begin position="7"/>
        <end position="26"/>
    </location>
</feature>
<dbReference type="InterPro" id="IPR002550">
    <property type="entry name" value="CNNM"/>
</dbReference>
<gene>
    <name evidence="12" type="ORF">CRU78_05280</name>
</gene>
<feature type="domain" description="CNNM transmembrane" evidence="11">
    <location>
        <begin position="5"/>
        <end position="197"/>
    </location>
</feature>
<protein>
    <recommendedName>
        <fullName evidence="14">Magnesium and cobalt efflux protein CorC</fullName>
    </recommendedName>
</protein>
<keyword evidence="4 8" id="KW-1133">Transmembrane helix</keyword>
<feature type="domain" description="CBS" evidence="10">
    <location>
        <begin position="277"/>
        <end position="333"/>
    </location>
</feature>
<keyword evidence="5 7" id="KW-0129">CBS domain</keyword>
<dbReference type="Gene3D" id="3.10.580.10">
    <property type="entry name" value="CBS-domain"/>
    <property type="match status" value="1"/>
</dbReference>
<dbReference type="GO" id="GO:0005886">
    <property type="term" value="C:plasma membrane"/>
    <property type="evidence" value="ECO:0007669"/>
    <property type="project" value="TreeGrafter"/>
</dbReference>
<evidence type="ECO:0000256" key="9">
    <source>
        <dbReference type="SAM" id="Phobius"/>
    </source>
</evidence>
<dbReference type="PROSITE" id="PS51371">
    <property type="entry name" value="CBS"/>
    <property type="match status" value="1"/>
</dbReference>
<dbReference type="PROSITE" id="PS51846">
    <property type="entry name" value="CNNM"/>
    <property type="match status" value="1"/>
</dbReference>
<evidence type="ECO:0000256" key="2">
    <source>
        <dbReference type="ARBA" id="ARBA00022692"/>
    </source>
</evidence>
<dbReference type="Proteomes" id="UP000342300">
    <property type="component" value="Unassembled WGS sequence"/>
</dbReference>
<dbReference type="EMBL" id="PDHS01000113">
    <property type="protein sequence ID" value="MQM29977.1"/>
    <property type="molecule type" value="Genomic_DNA"/>
</dbReference>
<evidence type="ECO:0000313" key="12">
    <source>
        <dbReference type="EMBL" id="MQM29977.1"/>
    </source>
</evidence>
<evidence type="ECO:0000256" key="4">
    <source>
        <dbReference type="ARBA" id="ARBA00022989"/>
    </source>
</evidence>
<dbReference type="SUPFAM" id="SSF56176">
    <property type="entry name" value="FAD-binding/transporter-associated domain-like"/>
    <property type="match status" value="1"/>
</dbReference>
<dbReference type="GO" id="GO:0050660">
    <property type="term" value="F:flavin adenine dinucleotide binding"/>
    <property type="evidence" value="ECO:0007669"/>
    <property type="project" value="InterPro"/>
</dbReference>
<sequence>MMEGISVEWVIELLVILFFLLLKGFFSGSELAMVNADKIHLRHQARLGDAGAKLVLELFRTPDVMLGTTLVGTNIATVTITTMGTLMFIDLMGETGDLVSVLVFTPFLLIFGEIVPKSICQQKSDWIVTKIIYGLRFFSYLFYPVIFIFSRVARVAARIFGGASSGQSGFITKDELRVLLDLSETPADGGGATNKQRIRRIFRFADTTVGEVMTPLAEVIGFSERRGMDEAVSRVWEHGFNRLPVFRGNITNVTGVMTLTTWDLLLPDIDKRPAGDFIRPALYLSPKQTIDQVLPMLRGRNDHMAIVVDEFGSAVGILTMEDIFEEVVGTVDSGYDFDNMKPPRVVIESENDDRHLVGGRAPISELNDSLRLNLPVGEAHTLAGFLISRLRHIPLVGDSVEERGHRYTVIEADARTVTKVRVERL</sequence>
<dbReference type="SUPFAM" id="SSF54631">
    <property type="entry name" value="CBS-domain pair"/>
    <property type="match status" value="1"/>
</dbReference>
<dbReference type="InterPro" id="IPR016169">
    <property type="entry name" value="FAD-bd_PCMH_sub2"/>
</dbReference>
<evidence type="ECO:0000259" key="11">
    <source>
        <dbReference type="PROSITE" id="PS51846"/>
    </source>
</evidence>
<evidence type="ECO:0000256" key="1">
    <source>
        <dbReference type="ARBA" id="ARBA00004141"/>
    </source>
</evidence>
<dbReference type="Gene3D" id="3.30.465.10">
    <property type="match status" value="1"/>
</dbReference>
<dbReference type="Pfam" id="PF01595">
    <property type="entry name" value="CNNM"/>
    <property type="match status" value="1"/>
</dbReference>
<dbReference type="InterPro" id="IPR036318">
    <property type="entry name" value="FAD-bd_PCMH-like_sf"/>
</dbReference>
<evidence type="ECO:0000256" key="3">
    <source>
        <dbReference type="ARBA" id="ARBA00022737"/>
    </source>
</evidence>